<evidence type="ECO:0000256" key="1">
    <source>
        <dbReference type="ARBA" id="ARBA00022605"/>
    </source>
</evidence>
<reference evidence="7" key="1">
    <citation type="submission" date="2016-12" db="EMBL/GenBank/DDBJ databases">
        <authorList>
            <person name="Jung M.Y."/>
            <person name="Lee S.H."/>
        </authorList>
    </citation>
    <scope>NUCLEOTIDE SEQUENCE [LARGE SCALE GENOMIC DNA]</scope>
    <source>
        <strain evidence="7">WiKim39</strain>
    </source>
</reference>
<dbReference type="InterPro" id="IPR029062">
    <property type="entry name" value="Class_I_gatase-like"/>
</dbReference>
<name>A0A1P8Q333_9LACO</name>
<dbReference type="EC" id="2.3.1.30" evidence="4"/>
<dbReference type="InterPro" id="IPR033752">
    <property type="entry name" value="MetA_family"/>
</dbReference>
<comment type="subcellular location">
    <subcellularLocation>
        <location evidence="4">Cytoplasm</location>
    </subcellularLocation>
</comment>
<evidence type="ECO:0000313" key="7">
    <source>
        <dbReference type="Proteomes" id="UP000187499"/>
    </source>
</evidence>
<comment type="pathway">
    <text evidence="4">Amino-acid biosynthesis; L-cysteine biosynthesis; L-cysteine from L-serine: step 1/2.</text>
</comment>
<feature type="active site" evidence="4">
    <location>
        <position position="202"/>
    </location>
</feature>
<keyword evidence="4" id="KW-0198">Cysteine biosynthesis</keyword>
<evidence type="ECO:0000256" key="2">
    <source>
        <dbReference type="ARBA" id="ARBA00022679"/>
    </source>
</evidence>
<dbReference type="STRING" id="1847728.BTM29_06535"/>
<keyword evidence="2 4" id="KW-0808">Transferase</keyword>
<comment type="function">
    <text evidence="4">Transfers an acetyl group from acetyl-CoA to L-serine, forming acetyl-L-serine.</text>
</comment>
<feature type="binding site" evidence="4">
    <location>
        <position position="129"/>
    </location>
    <ligand>
        <name>substrate</name>
    </ligand>
</feature>
<dbReference type="PANTHER" id="PTHR20919:SF0">
    <property type="entry name" value="HOMOSERINE O-SUCCINYLTRANSFERASE"/>
    <property type="match status" value="1"/>
</dbReference>
<comment type="caution">
    <text evidence="4">Lacks conserved residue(s) required for the propagation of feature annotation.</text>
</comment>
<accession>A0A1P8Q333</accession>
<dbReference type="RefSeq" id="WP_076614957.1">
    <property type="nucleotide sequence ID" value="NZ_CP019323.1"/>
</dbReference>
<gene>
    <name evidence="6" type="ORF">BTM29_06535</name>
</gene>
<dbReference type="GO" id="GO:0006535">
    <property type="term" value="P:cysteine biosynthetic process from serine"/>
    <property type="evidence" value="ECO:0007669"/>
    <property type="project" value="UniProtKB-UniRule"/>
</dbReference>
<feature type="site" description="Important for substrate specificity" evidence="4">
    <location>
        <position position="157"/>
    </location>
</feature>
<keyword evidence="1 4" id="KW-0028">Amino-acid biosynthesis</keyword>
<dbReference type="GO" id="GO:0005737">
    <property type="term" value="C:cytoplasm"/>
    <property type="evidence" value="ECO:0007669"/>
    <property type="project" value="UniProtKB-SubCell"/>
</dbReference>
<dbReference type="EMBL" id="CP019323">
    <property type="protein sequence ID" value="APX72237.1"/>
    <property type="molecule type" value="Genomic_DNA"/>
</dbReference>
<evidence type="ECO:0000256" key="4">
    <source>
        <dbReference type="HAMAP-Rule" id="MF_00295"/>
    </source>
</evidence>
<dbReference type="HAMAP" id="MF_00295">
    <property type="entry name" value="MetA_acyltransf"/>
    <property type="match status" value="1"/>
</dbReference>
<keyword evidence="4" id="KW-0963">Cytoplasm</keyword>
<feature type="active site" description="Acyl-thioester intermediate" evidence="4 5">
    <location>
        <position position="108"/>
    </location>
</feature>
<dbReference type="Proteomes" id="UP000187499">
    <property type="component" value="Chromosome"/>
</dbReference>
<dbReference type="SUPFAM" id="SSF52317">
    <property type="entry name" value="Class I glutamine amidotransferase-like"/>
    <property type="match status" value="1"/>
</dbReference>
<comment type="similarity">
    <text evidence="4">Belongs to the MetA family.</text>
</comment>
<evidence type="ECO:0000256" key="5">
    <source>
        <dbReference type="PIRSR" id="PIRSR000450-1"/>
    </source>
</evidence>
<sequence length="265" mass="30848">MEHVKIGILNLMQEKIPTNQNFEHILKDESVDLTFYYSATRYVDRVLDTRITETMKPLDLSEISQFDGFIITGSPVEKLNFEQVTYIQEINELLDKLNQLNIPQLYICWGAMAAMDHFYQIKKSILPHKTFGIYQNNITNDTYLLHNVSNEFPAPHARYAEMNHQDIADNSSLEINAVSENGLLTLVTSKIRPQVFIFSHLEYPQNGLDDEYKRELASGKVPNAFPARNYYSPIDKHPMFTWKETQIQFFSNWLNCIKDTKLIKS</sequence>
<evidence type="ECO:0000313" key="6">
    <source>
        <dbReference type="EMBL" id="APX72237.1"/>
    </source>
</evidence>
<proteinExistence type="inferred from homology"/>
<keyword evidence="3 4" id="KW-0012">Acyltransferase</keyword>
<dbReference type="Gene3D" id="3.40.50.880">
    <property type="match status" value="1"/>
</dbReference>
<dbReference type="UniPathway" id="UPA00136">
    <property type="reaction ID" value="UER00199"/>
</dbReference>
<dbReference type="PIRSF" id="PIRSF000450">
    <property type="entry name" value="H_ser_succinyltr"/>
    <property type="match status" value="1"/>
</dbReference>
<organism evidence="6 7">
    <name type="scientific">Companilactobacillus allii</name>
    <dbReference type="NCBI Taxonomy" id="1847728"/>
    <lineage>
        <taxon>Bacteria</taxon>
        <taxon>Bacillati</taxon>
        <taxon>Bacillota</taxon>
        <taxon>Bacilli</taxon>
        <taxon>Lactobacillales</taxon>
        <taxon>Lactobacillaceae</taxon>
        <taxon>Companilactobacillus</taxon>
    </lineage>
</organism>
<feature type="site" description="Important for acyl-CoA specificity" evidence="4">
    <location>
        <position position="77"/>
    </location>
</feature>
<dbReference type="GO" id="GO:0009001">
    <property type="term" value="F:serine O-acetyltransferase activity"/>
    <property type="evidence" value="ECO:0007669"/>
    <property type="project" value="UniProtKB-UniRule"/>
</dbReference>
<comment type="catalytic activity">
    <reaction evidence="4">
        <text>L-serine + acetyl-CoA = O-acetyl-L-serine + CoA</text>
        <dbReference type="Rhea" id="RHEA:24560"/>
        <dbReference type="ChEBI" id="CHEBI:33384"/>
        <dbReference type="ChEBI" id="CHEBI:57287"/>
        <dbReference type="ChEBI" id="CHEBI:57288"/>
        <dbReference type="ChEBI" id="CHEBI:58340"/>
        <dbReference type="EC" id="2.3.1.30"/>
    </reaction>
</comment>
<dbReference type="PANTHER" id="PTHR20919">
    <property type="entry name" value="HOMOSERINE O-SUCCINYLTRANSFERASE"/>
    <property type="match status" value="1"/>
</dbReference>
<protein>
    <recommendedName>
        <fullName evidence="4">Serine O-acetyltransferase</fullName>
        <shortName evidence="4">SAT</shortName>
        <ecNumber evidence="4">2.3.1.30</ecNumber>
    </recommendedName>
</protein>
<dbReference type="AlphaFoldDB" id="A0A1P8Q333"/>
<dbReference type="OrthoDB" id="9772423at2"/>
<evidence type="ECO:0000256" key="3">
    <source>
        <dbReference type="ARBA" id="ARBA00023315"/>
    </source>
</evidence>
<dbReference type="Pfam" id="PF04204">
    <property type="entry name" value="HTS"/>
    <property type="match status" value="1"/>
</dbReference>
<keyword evidence="7" id="KW-1185">Reference proteome</keyword>
<feature type="binding site" evidence="4">
    <location>
        <position position="214"/>
    </location>
    <ligand>
        <name>substrate</name>
    </ligand>
</feature>
<dbReference type="KEGG" id="lalw:BTM29_06535"/>
<dbReference type="GO" id="GO:0008899">
    <property type="term" value="F:homoserine O-succinyltransferase activity"/>
    <property type="evidence" value="ECO:0007669"/>
    <property type="project" value="TreeGrafter"/>
</dbReference>
<feature type="active site" description="Proton acceptor" evidence="4">
    <location>
        <position position="200"/>
    </location>
</feature>